<sequence length="376" mass="43061">MGQLPRALLVGFTLVLALLRPLAAQDVLERTSRDNVFQIIGVDFNGTQTVGAMADQMERLGLRYYPEARNLQAPIRVSLLTEPDFDAPYFVKQQPNGNYFIYIAWNEDTRFGDVCQALASGFIRRTAVWRYGPSAGPLAPHWLELAFGQLLEAAIRPGYADVQRERALIRPPMGLEELLTARGPFELQQEKVALNAVWFFRLLENRIPDRTHFRRVLAAFLKDLNPNYVMVKAFPGQFDDQKSLEMWWAVGFQSMARSRETPFFTMEQSRELVRNLAIVTVSLNGQDRRMAGPSLWENRGSQEVQSAMELRHREIKLELQRVNPVYYNSILSLGLFFETAMSAQTAGPVNAANAHFLTDYRSAQELEMEIKRLLRW</sequence>
<reference evidence="1" key="1">
    <citation type="journal article" date="2014" name="Int. J. Syst. Evol. Microbiol.">
        <title>Complete genome sequence of Corynebacterium casei LMG S-19264T (=DSM 44701T), isolated from a smear-ripened cheese.</title>
        <authorList>
            <consortium name="US DOE Joint Genome Institute (JGI-PGF)"/>
            <person name="Walter F."/>
            <person name="Albersmeier A."/>
            <person name="Kalinowski J."/>
            <person name="Ruckert C."/>
        </authorList>
    </citation>
    <scope>NUCLEOTIDE SEQUENCE</scope>
    <source>
        <strain evidence="1">KCTC 12870</strain>
    </source>
</reference>
<protein>
    <submittedName>
        <fullName evidence="1">Uncharacterized protein</fullName>
    </submittedName>
</protein>
<name>A0A8J3DHY5_9BACT</name>
<dbReference type="Proteomes" id="UP000642829">
    <property type="component" value="Unassembled WGS sequence"/>
</dbReference>
<dbReference type="AlphaFoldDB" id="A0A8J3DHY5"/>
<dbReference type="EMBL" id="BMXG01000010">
    <property type="protein sequence ID" value="GHC02615.1"/>
    <property type="molecule type" value="Genomic_DNA"/>
</dbReference>
<keyword evidence="2" id="KW-1185">Reference proteome</keyword>
<gene>
    <name evidence="1" type="ORF">GCM10007047_19000</name>
</gene>
<reference evidence="1" key="2">
    <citation type="submission" date="2020-09" db="EMBL/GenBank/DDBJ databases">
        <authorList>
            <person name="Sun Q."/>
            <person name="Kim S."/>
        </authorList>
    </citation>
    <scope>NUCLEOTIDE SEQUENCE</scope>
    <source>
        <strain evidence="1">KCTC 12870</strain>
    </source>
</reference>
<comment type="caution">
    <text evidence="1">The sequence shown here is derived from an EMBL/GenBank/DDBJ whole genome shotgun (WGS) entry which is preliminary data.</text>
</comment>
<proteinExistence type="predicted"/>
<accession>A0A8J3DHY5</accession>
<dbReference type="RefSeq" id="WP_189514462.1">
    <property type="nucleotide sequence ID" value="NZ_BMXG01000010.1"/>
</dbReference>
<organism evidence="1 2">
    <name type="scientific">Cerasicoccus arenae</name>
    <dbReference type="NCBI Taxonomy" id="424488"/>
    <lineage>
        <taxon>Bacteria</taxon>
        <taxon>Pseudomonadati</taxon>
        <taxon>Verrucomicrobiota</taxon>
        <taxon>Opitutia</taxon>
        <taxon>Puniceicoccales</taxon>
        <taxon>Cerasicoccaceae</taxon>
        <taxon>Cerasicoccus</taxon>
    </lineage>
</organism>
<evidence type="ECO:0000313" key="2">
    <source>
        <dbReference type="Proteomes" id="UP000642829"/>
    </source>
</evidence>
<evidence type="ECO:0000313" key="1">
    <source>
        <dbReference type="EMBL" id="GHC02615.1"/>
    </source>
</evidence>